<keyword evidence="2 5" id="KW-0808">Transferase</keyword>
<evidence type="ECO:0000259" key="4">
    <source>
        <dbReference type="Pfam" id="PF13439"/>
    </source>
</evidence>
<evidence type="ECO:0000256" key="1">
    <source>
        <dbReference type="ARBA" id="ARBA00022676"/>
    </source>
</evidence>
<dbReference type="PANTHER" id="PTHR45947:SF3">
    <property type="entry name" value="SULFOQUINOVOSYL TRANSFERASE SQD2"/>
    <property type="match status" value="1"/>
</dbReference>
<protein>
    <submittedName>
        <fullName evidence="5">Glycogen synthase</fullName>
        <ecNumber evidence="5">2.4.1.21</ecNumber>
    </submittedName>
</protein>
<dbReference type="SUPFAM" id="SSF53756">
    <property type="entry name" value="UDP-Glycosyltransferase/glycogen phosphorylase"/>
    <property type="match status" value="1"/>
</dbReference>
<proteinExistence type="predicted"/>
<dbReference type="NCBIfam" id="TIGR02149">
    <property type="entry name" value="glgA_Coryne"/>
    <property type="match status" value="1"/>
</dbReference>
<dbReference type="Proteomes" id="UP001186104">
    <property type="component" value="Unassembled WGS sequence"/>
</dbReference>
<dbReference type="Gene3D" id="3.40.50.2000">
    <property type="entry name" value="Glycogen Phosphorylase B"/>
    <property type="match status" value="2"/>
</dbReference>
<dbReference type="Pfam" id="PF00534">
    <property type="entry name" value="Glycos_transf_1"/>
    <property type="match status" value="1"/>
</dbReference>
<organism evidence="5 6">
    <name type="scientific">Rhodococcus cerastii</name>
    <dbReference type="NCBI Taxonomy" id="908616"/>
    <lineage>
        <taxon>Bacteria</taxon>
        <taxon>Bacillati</taxon>
        <taxon>Actinomycetota</taxon>
        <taxon>Actinomycetes</taxon>
        <taxon>Mycobacteriales</taxon>
        <taxon>Nocardiaceae</taxon>
        <taxon>Rhodococcus</taxon>
    </lineage>
</organism>
<name>A0ABU4D755_9NOCA</name>
<dbReference type="PANTHER" id="PTHR45947">
    <property type="entry name" value="SULFOQUINOVOSYL TRANSFERASE SQD2"/>
    <property type="match status" value="1"/>
</dbReference>
<dbReference type="EC" id="2.4.1.21" evidence="5"/>
<dbReference type="Pfam" id="PF13439">
    <property type="entry name" value="Glyco_transf_4"/>
    <property type="match status" value="1"/>
</dbReference>
<comment type="caution">
    <text evidence="5">The sequence shown here is derived from an EMBL/GenBank/DDBJ whole genome shotgun (WGS) entry which is preliminary data.</text>
</comment>
<sequence>MRVAMMTKEYPPEIYGGAGVHVTELTAQLKSLCDVDIHCMGAPRDTAQVHDPDPALAGANAALTTLSAELRMANAAAGADVVHSHTWYTGLAGHLAAELYGVPHILTAHSLEPRRPWKAEQLGGGYRISSWSEKNAVEYADAVIAVSEGMAKDVLDAYPRLDPSRVHVVRNGIDTERWFADHGTATLDEIGVDPNKPIVAFVGRITRQKGVGHLIAAAHHFDPSIQLVLCAGAPDTPEIAAETERAVALLAQQRSGVFWVKDMLPTDKIREILSAAAVFVCPSVYEPLGIVNLEAMACETAVVASDVGGIPEVVDEGRTGRLVHYNSYEPDAFERNLADTVNEVALDPALAEAMGKAGRERAVAEFSWASIAKQTLAVYNDALARRG</sequence>
<dbReference type="InterPro" id="IPR028098">
    <property type="entry name" value="Glyco_trans_4-like_N"/>
</dbReference>
<dbReference type="EMBL" id="JAWLKF010000016">
    <property type="protein sequence ID" value="MDV6305134.1"/>
    <property type="molecule type" value="Genomic_DNA"/>
</dbReference>
<dbReference type="CDD" id="cd03801">
    <property type="entry name" value="GT4_PimA-like"/>
    <property type="match status" value="1"/>
</dbReference>
<dbReference type="InterPro" id="IPR050194">
    <property type="entry name" value="Glycosyltransferase_grp1"/>
</dbReference>
<keyword evidence="6" id="KW-1185">Reference proteome</keyword>
<reference evidence="5 6" key="1">
    <citation type="submission" date="2023-10" db="EMBL/GenBank/DDBJ databases">
        <title>Development of a sustainable strategy for remediation of hydrocarbon-contaminated territories based on the waste exchange concept.</title>
        <authorList>
            <person name="Krivoruchko A."/>
        </authorList>
    </citation>
    <scope>NUCLEOTIDE SEQUENCE [LARGE SCALE GENOMIC DNA]</scope>
    <source>
        <strain evidence="5 6">IEGM 1327</strain>
    </source>
</reference>
<feature type="domain" description="Glycosyltransferase subfamily 4-like N-terminal" evidence="4">
    <location>
        <begin position="15"/>
        <end position="177"/>
    </location>
</feature>
<keyword evidence="1 5" id="KW-0328">Glycosyltransferase</keyword>
<evidence type="ECO:0000259" key="3">
    <source>
        <dbReference type="Pfam" id="PF00534"/>
    </source>
</evidence>
<dbReference type="InterPro" id="IPR001296">
    <property type="entry name" value="Glyco_trans_1"/>
</dbReference>
<dbReference type="RefSeq" id="WP_243596848.1">
    <property type="nucleotide sequence ID" value="NZ_JAWLKF010000016.1"/>
</dbReference>
<evidence type="ECO:0000313" key="6">
    <source>
        <dbReference type="Proteomes" id="UP001186104"/>
    </source>
</evidence>
<evidence type="ECO:0000256" key="2">
    <source>
        <dbReference type="ARBA" id="ARBA00022679"/>
    </source>
</evidence>
<evidence type="ECO:0000313" key="5">
    <source>
        <dbReference type="EMBL" id="MDV6305134.1"/>
    </source>
</evidence>
<dbReference type="GO" id="GO:0009011">
    <property type="term" value="F:alpha-1,4-glucan glucosyltransferase (ADP-glucose donor) activity"/>
    <property type="evidence" value="ECO:0007669"/>
    <property type="project" value="UniProtKB-EC"/>
</dbReference>
<dbReference type="InterPro" id="IPR011875">
    <property type="entry name" value="M1P_synthase"/>
</dbReference>
<gene>
    <name evidence="5" type="primary">glgA</name>
    <name evidence="5" type="ORF">R3P93_21420</name>
</gene>
<feature type="domain" description="Glycosyl transferase family 1" evidence="3">
    <location>
        <begin position="190"/>
        <end position="361"/>
    </location>
</feature>
<accession>A0ABU4D755</accession>